<organism evidence="1 2">
    <name type="scientific">Lolium multiflorum</name>
    <name type="common">Italian ryegrass</name>
    <name type="synonym">Lolium perenne subsp. multiflorum</name>
    <dbReference type="NCBI Taxonomy" id="4521"/>
    <lineage>
        <taxon>Eukaryota</taxon>
        <taxon>Viridiplantae</taxon>
        <taxon>Streptophyta</taxon>
        <taxon>Embryophyta</taxon>
        <taxon>Tracheophyta</taxon>
        <taxon>Spermatophyta</taxon>
        <taxon>Magnoliopsida</taxon>
        <taxon>Liliopsida</taxon>
        <taxon>Poales</taxon>
        <taxon>Poaceae</taxon>
        <taxon>BOP clade</taxon>
        <taxon>Pooideae</taxon>
        <taxon>Poodae</taxon>
        <taxon>Poeae</taxon>
        <taxon>Poeae Chloroplast Group 2 (Poeae type)</taxon>
        <taxon>Loliodinae</taxon>
        <taxon>Loliinae</taxon>
        <taxon>Lolium</taxon>
    </lineage>
</organism>
<dbReference type="Pfam" id="PF07207">
    <property type="entry name" value="Lir1"/>
    <property type="match status" value="1"/>
</dbReference>
<evidence type="ECO:0008006" key="3">
    <source>
        <dbReference type="Google" id="ProtNLM"/>
    </source>
</evidence>
<accession>A0AAD8TN15</accession>
<evidence type="ECO:0000313" key="1">
    <source>
        <dbReference type="EMBL" id="KAK1684823.1"/>
    </source>
</evidence>
<dbReference type="AlphaFoldDB" id="A0AAD8TN15"/>
<dbReference type="EMBL" id="JAUUTY010000002">
    <property type="protein sequence ID" value="KAK1684823.1"/>
    <property type="molecule type" value="Genomic_DNA"/>
</dbReference>
<dbReference type="PANTHER" id="PTHR36762">
    <property type="entry name" value="LIGHT-REGULATED PROTEIN 1, CHLOROPLASTIC"/>
    <property type="match status" value="1"/>
</dbReference>
<proteinExistence type="predicted"/>
<name>A0AAD8TN15_LOLMU</name>
<dbReference type="InterPro" id="IPR009856">
    <property type="entry name" value="Lir1"/>
</dbReference>
<gene>
    <name evidence="1" type="ORF">QYE76_045671</name>
</gene>
<reference evidence="1" key="1">
    <citation type="submission" date="2023-07" db="EMBL/GenBank/DDBJ databases">
        <title>A chromosome-level genome assembly of Lolium multiflorum.</title>
        <authorList>
            <person name="Chen Y."/>
            <person name="Copetti D."/>
            <person name="Kolliker R."/>
            <person name="Studer B."/>
        </authorList>
    </citation>
    <scope>NUCLEOTIDE SEQUENCE</scope>
    <source>
        <strain evidence="1">02402/16</strain>
        <tissue evidence="1">Leaf</tissue>
    </source>
</reference>
<dbReference type="PANTHER" id="PTHR36762:SF2">
    <property type="entry name" value="LIGHT-REGULATED PROTEIN 1, CHLOROPLASTIC"/>
    <property type="match status" value="1"/>
</dbReference>
<sequence length="147" mass="15439">MQAAIASPAVLPFAASVSCIRPAARRRSTVVTGTRKMPRSGVCAAAGTGAAEVDYSSNVSVFPMEACDLVGGEACDAAEMYPETKLAGSSAVDVAGSNVREEEVEREEVEREYLSYDEPKTVFPGEACDDLGGEFCEAPYQTGVSKE</sequence>
<protein>
    <recommendedName>
        <fullName evidence="3">Light-regulated protein</fullName>
    </recommendedName>
</protein>
<comment type="caution">
    <text evidence="1">The sequence shown here is derived from an EMBL/GenBank/DDBJ whole genome shotgun (WGS) entry which is preliminary data.</text>
</comment>
<keyword evidence="2" id="KW-1185">Reference proteome</keyword>
<dbReference type="GO" id="GO:0009507">
    <property type="term" value="C:chloroplast"/>
    <property type="evidence" value="ECO:0007669"/>
    <property type="project" value="InterPro"/>
</dbReference>
<evidence type="ECO:0000313" key="2">
    <source>
        <dbReference type="Proteomes" id="UP001231189"/>
    </source>
</evidence>
<dbReference type="Proteomes" id="UP001231189">
    <property type="component" value="Unassembled WGS sequence"/>
</dbReference>